<proteinExistence type="predicted"/>
<dbReference type="AlphaFoldDB" id="A0A9Q1JRJ9"/>
<gene>
    <name evidence="1" type="ORF">Cgig2_023793</name>
</gene>
<sequence length="172" mass="19217">MMLYYNTLLGVQNATSPIVLGCCNETLYQQCLSVTGLRNTSFPLKYLGVPITASRLTKVECTSLVEKIMAKATKNISFAERARLINSVIFGMYTYWASIFLLPTEVTDKIIGICRNHLWSGVGEYKKAPYISWHQTCLPKSQGGIGIKDLSTWNKATIAKLTWAVAKKKEIL</sequence>
<dbReference type="EMBL" id="JAKOGI010000883">
    <property type="protein sequence ID" value="KAJ8429587.1"/>
    <property type="molecule type" value="Genomic_DNA"/>
</dbReference>
<dbReference type="Proteomes" id="UP001153076">
    <property type="component" value="Unassembled WGS sequence"/>
</dbReference>
<reference evidence="1" key="1">
    <citation type="submission" date="2022-04" db="EMBL/GenBank/DDBJ databases">
        <title>Carnegiea gigantea Genome sequencing and assembly v2.</title>
        <authorList>
            <person name="Copetti D."/>
            <person name="Sanderson M.J."/>
            <person name="Burquez A."/>
            <person name="Wojciechowski M.F."/>
        </authorList>
    </citation>
    <scope>NUCLEOTIDE SEQUENCE</scope>
    <source>
        <strain evidence="1">SGP5-SGP5p</strain>
        <tissue evidence="1">Aerial part</tissue>
    </source>
</reference>
<evidence type="ECO:0000313" key="2">
    <source>
        <dbReference type="Proteomes" id="UP001153076"/>
    </source>
</evidence>
<dbReference type="OrthoDB" id="1751077at2759"/>
<keyword evidence="2" id="KW-1185">Reference proteome</keyword>
<protein>
    <recommendedName>
        <fullName evidence="3">Reverse transcriptase</fullName>
    </recommendedName>
</protein>
<accession>A0A9Q1JRJ9</accession>
<organism evidence="1 2">
    <name type="scientific">Carnegiea gigantea</name>
    <dbReference type="NCBI Taxonomy" id="171969"/>
    <lineage>
        <taxon>Eukaryota</taxon>
        <taxon>Viridiplantae</taxon>
        <taxon>Streptophyta</taxon>
        <taxon>Embryophyta</taxon>
        <taxon>Tracheophyta</taxon>
        <taxon>Spermatophyta</taxon>
        <taxon>Magnoliopsida</taxon>
        <taxon>eudicotyledons</taxon>
        <taxon>Gunneridae</taxon>
        <taxon>Pentapetalae</taxon>
        <taxon>Caryophyllales</taxon>
        <taxon>Cactineae</taxon>
        <taxon>Cactaceae</taxon>
        <taxon>Cactoideae</taxon>
        <taxon>Echinocereeae</taxon>
        <taxon>Carnegiea</taxon>
    </lineage>
</organism>
<name>A0A9Q1JRJ9_9CARY</name>
<evidence type="ECO:0008006" key="3">
    <source>
        <dbReference type="Google" id="ProtNLM"/>
    </source>
</evidence>
<dbReference type="PANTHER" id="PTHR33116">
    <property type="entry name" value="REVERSE TRANSCRIPTASE ZINC-BINDING DOMAIN-CONTAINING PROTEIN-RELATED-RELATED"/>
    <property type="match status" value="1"/>
</dbReference>
<evidence type="ECO:0000313" key="1">
    <source>
        <dbReference type="EMBL" id="KAJ8429587.1"/>
    </source>
</evidence>
<dbReference type="PANTHER" id="PTHR33116:SF66">
    <property type="entry name" value="REVERSE TRANSCRIPTASE ZINC-BINDING DOMAIN-CONTAINING PROTEIN"/>
    <property type="match status" value="1"/>
</dbReference>
<comment type="caution">
    <text evidence="1">The sequence shown here is derived from an EMBL/GenBank/DDBJ whole genome shotgun (WGS) entry which is preliminary data.</text>
</comment>